<proteinExistence type="predicted"/>
<reference evidence="2" key="2">
    <citation type="submission" date="2023-06" db="EMBL/GenBank/DDBJ databases">
        <authorList>
            <consortium name="Lawrence Berkeley National Laboratory"/>
            <person name="Mondo S.J."/>
            <person name="Hensen N."/>
            <person name="Bonometti L."/>
            <person name="Westerberg I."/>
            <person name="Brannstrom I.O."/>
            <person name="Guillou S."/>
            <person name="Cros-Aarteil S."/>
            <person name="Calhoun S."/>
            <person name="Haridas S."/>
            <person name="Kuo A."/>
            <person name="Pangilinan J."/>
            <person name="Riley R."/>
            <person name="Labutti K."/>
            <person name="Andreopoulos B."/>
            <person name="Lipzen A."/>
            <person name="Chen C."/>
            <person name="Yanf M."/>
            <person name="Daum C."/>
            <person name="Ng V."/>
            <person name="Clum A."/>
            <person name="Steindorff A."/>
            <person name="Ohm R."/>
            <person name="Martin F."/>
            <person name="Silar P."/>
            <person name="Natvig D."/>
            <person name="Lalanne C."/>
            <person name="Gautier V."/>
            <person name="Ament-Velasquez S.L."/>
            <person name="Kruys A."/>
            <person name="Hutchinson M.I."/>
            <person name="Powell A.J."/>
            <person name="Barry K."/>
            <person name="Miller A.N."/>
            <person name="Grigoriev I.V."/>
            <person name="Debuchy R."/>
            <person name="Gladieux P."/>
            <person name="Thoren M.H."/>
            <person name="Johannesson H."/>
        </authorList>
    </citation>
    <scope>NUCLEOTIDE SEQUENCE</scope>
    <source>
        <strain evidence="2">PSN324</strain>
    </source>
</reference>
<keyword evidence="1" id="KW-0732">Signal</keyword>
<dbReference type="Proteomes" id="UP001321749">
    <property type="component" value="Unassembled WGS sequence"/>
</dbReference>
<dbReference type="EMBL" id="MU864957">
    <property type="protein sequence ID" value="KAK4463676.1"/>
    <property type="molecule type" value="Genomic_DNA"/>
</dbReference>
<sequence length="340" mass="36277">MLLALLAGGLPLIAAMATNTLHQRAAPRVVVSLFVDKATKGSSVMVTDESKTKIYGHSCASALALGSLNIAYDVDQYGSGTLRIGSAVYTVHSDPALSGGIECGIIYDDSETHVNCVAPWPAAGPELVELPTSATRQPCLDDHLSRRAAFELDEVAADAPFTSRDVHPESPAGQSGKRQVTCMPVPVTRLVGNGNPHQNFQHTQLSENMECKAASQCVVGYMQSKSFTIGWQASAAVAWFAGGFAVQESWTTGNTYECYGTKGQKVCIKYRTAMTAYTVNSGSYWACNGATTWNPANIIIWSPNRNNKGGGYYCEVGAKCIEQGQRWLQTEGHGVRAGGP</sequence>
<feature type="signal peptide" evidence="1">
    <location>
        <begin position="1"/>
        <end position="17"/>
    </location>
</feature>
<accession>A0AAV9HSG3</accession>
<evidence type="ECO:0000256" key="1">
    <source>
        <dbReference type="SAM" id="SignalP"/>
    </source>
</evidence>
<evidence type="ECO:0000313" key="2">
    <source>
        <dbReference type="EMBL" id="KAK4463676.1"/>
    </source>
</evidence>
<dbReference type="AlphaFoldDB" id="A0AAV9HSG3"/>
<protein>
    <submittedName>
        <fullName evidence="2">Uncharacterized protein</fullName>
    </submittedName>
</protein>
<organism evidence="2 3">
    <name type="scientific">Cladorrhinum samala</name>
    <dbReference type="NCBI Taxonomy" id="585594"/>
    <lineage>
        <taxon>Eukaryota</taxon>
        <taxon>Fungi</taxon>
        <taxon>Dikarya</taxon>
        <taxon>Ascomycota</taxon>
        <taxon>Pezizomycotina</taxon>
        <taxon>Sordariomycetes</taxon>
        <taxon>Sordariomycetidae</taxon>
        <taxon>Sordariales</taxon>
        <taxon>Podosporaceae</taxon>
        <taxon>Cladorrhinum</taxon>
    </lineage>
</organism>
<keyword evidence="3" id="KW-1185">Reference proteome</keyword>
<comment type="caution">
    <text evidence="2">The sequence shown here is derived from an EMBL/GenBank/DDBJ whole genome shotgun (WGS) entry which is preliminary data.</text>
</comment>
<name>A0AAV9HSG3_9PEZI</name>
<gene>
    <name evidence="2" type="ORF">QBC42DRAFT_323836</name>
</gene>
<evidence type="ECO:0000313" key="3">
    <source>
        <dbReference type="Proteomes" id="UP001321749"/>
    </source>
</evidence>
<feature type="chain" id="PRO_5043731863" evidence="1">
    <location>
        <begin position="18"/>
        <end position="340"/>
    </location>
</feature>
<reference evidence="2" key="1">
    <citation type="journal article" date="2023" name="Mol. Phylogenet. Evol.">
        <title>Genome-scale phylogeny and comparative genomics of the fungal order Sordariales.</title>
        <authorList>
            <person name="Hensen N."/>
            <person name="Bonometti L."/>
            <person name="Westerberg I."/>
            <person name="Brannstrom I.O."/>
            <person name="Guillou S."/>
            <person name="Cros-Aarteil S."/>
            <person name="Calhoun S."/>
            <person name="Haridas S."/>
            <person name="Kuo A."/>
            <person name="Mondo S."/>
            <person name="Pangilinan J."/>
            <person name="Riley R."/>
            <person name="LaButti K."/>
            <person name="Andreopoulos B."/>
            <person name="Lipzen A."/>
            <person name="Chen C."/>
            <person name="Yan M."/>
            <person name="Daum C."/>
            <person name="Ng V."/>
            <person name="Clum A."/>
            <person name="Steindorff A."/>
            <person name="Ohm R.A."/>
            <person name="Martin F."/>
            <person name="Silar P."/>
            <person name="Natvig D.O."/>
            <person name="Lalanne C."/>
            <person name="Gautier V."/>
            <person name="Ament-Velasquez S.L."/>
            <person name="Kruys A."/>
            <person name="Hutchinson M.I."/>
            <person name="Powell A.J."/>
            <person name="Barry K."/>
            <person name="Miller A.N."/>
            <person name="Grigoriev I.V."/>
            <person name="Debuchy R."/>
            <person name="Gladieux P."/>
            <person name="Hiltunen Thoren M."/>
            <person name="Johannesson H."/>
        </authorList>
    </citation>
    <scope>NUCLEOTIDE SEQUENCE</scope>
    <source>
        <strain evidence="2">PSN324</strain>
    </source>
</reference>